<gene>
    <name evidence="1" type="ORF">V6N11_031077</name>
</gene>
<dbReference type="PROSITE" id="PS00036">
    <property type="entry name" value="BZIP_BASIC"/>
    <property type="match status" value="1"/>
</dbReference>
<proteinExistence type="predicted"/>
<reference evidence="1 2" key="1">
    <citation type="journal article" date="2024" name="G3 (Bethesda)">
        <title>Genome assembly of Hibiscus sabdariffa L. provides insights into metabolisms of medicinal natural products.</title>
        <authorList>
            <person name="Kim T."/>
        </authorList>
    </citation>
    <scope>NUCLEOTIDE SEQUENCE [LARGE SCALE GENOMIC DNA]</scope>
    <source>
        <strain evidence="1">TK-2024</strain>
        <tissue evidence="1">Old leaves</tissue>
    </source>
</reference>
<sequence>MGQANQADWMRDSKAQKGSKFPGLAVSIDRVSRVRIVLNGDSNNGIPKQWPTFSFTAISIDEAEFMASLNFARALSEKTVDQVWSEIQQGEKRRYGEEKDRKREPMLGETTLEDFLVRLSPNPSIGTLSDTPMTGRKRDAEDAFEKCIERRLRRKIKNRESAARSRARKQAYHNELVNKVSRLEEENVKLKREKEFDIKFQCETSEPKYQHRRTSSAIF</sequence>
<evidence type="ECO:0000313" key="1">
    <source>
        <dbReference type="EMBL" id="KAK8485055.1"/>
    </source>
</evidence>
<dbReference type="InterPro" id="IPR046347">
    <property type="entry name" value="bZIP_sf"/>
</dbReference>
<dbReference type="PROSITE" id="PS50217">
    <property type="entry name" value="BZIP"/>
    <property type="match status" value="1"/>
</dbReference>
<dbReference type="Pfam" id="PF00170">
    <property type="entry name" value="bZIP_1"/>
    <property type="match status" value="1"/>
</dbReference>
<comment type="caution">
    <text evidence="1">The sequence shown here is derived from an EMBL/GenBank/DDBJ whole genome shotgun (WGS) entry which is preliminary data.</text>
</comment>
<organism evidence="1 2">
    <name type="scientific">Hibiscus sabdariffa</name>
    <name type="common">roselle</name>
    <dbReference type="NCBI Taxonomy" id="183260"/>
    <lineage>
        <taxon>Eukaryota</taxon>
        <taxon>Viridiplantae</taxon>
        <taxon>Streptophyta</taxon>
        <taxon>Embryophyta</taxon>
        <taxon>Tracheophyta</taxon>
        <taxon>Spermatophyta</taxon>
        <taxon>Magnoliopsida</taxon>
        <taxon>eudicotyledons</taxon>
        <taxon>Gunneridae</taxon>
        <taxon>Pentapetalae</taxon>
        <taxon>rosids</taxon>
        <taxon>malvids</taxon>
        <taxon>Malvales</taxon>
        <taxon>Malvaceae</taxon>
        <taxon>Malvoideae</taxon>
        <taxon>Hibiscus</taxon>
    </lineage>
</organism>
<accession>A0ABR1ZWE1</accession>
<keyword evidence="2" id="KW-1185">Reference proteome</keyword>
<evidence type="ECO:0000313" key="2">
    <source>
        <dbReference type="Proteomes" id="UP001396334"/>
    </source>
</evidence>
<dbReference type="SUPFAM" id="SSF57959">
    <property type="entry name" value="Leucine zipper domain"/>
    <property type="match status" value="1"/>
</dbReference>
<dbReference type="CDD" id="cd14707">
    <property type="entry name" value="bZIP_plant_BZIP46"/>
    <property type="match status" value="1"/>
</dbReference>
<dbReference type="InterPro" id="IPR043452">
    <property type="entry name" value="BZIP46-like"/>
</dbReference>
<dbReference type="PANTHER" id="PTHR22952">
    <property type="entry name" value="CAMP-RESPONSE ELEMENT BINDING PROTEIN-RELATED"/>
    <property type="match status" value="1"/>
</dbReference>
<dbReference type="PANTHER" id="PTHR22952:SF390">
    <property type="entry name" value="ABSCISIC ACID-INSENSITIVE 5-LIKE PROTEIN 2"/>
    <property type="match status" value="1"/>
</dbReference>
<dbReference type="SMART" id="SM00338">
    <property type="entry name" value="BRLZ"/>
    <property type="match status" value="1"/>
</dbReference>
<name>A0ABR1ZWE1_9ROSI</name>
<dbReference type="Proteomes" id="UP001396334">
    <property type="component" value="Unassembled WGS sequence"/>
</dbReference>
<dbReference type="Gene3D" id="1.20.5.170">
    <property type="match status" value="1"/>
</dbReference>
<dbReference type="InterPro" id="IPR004827">
    <property type="entry name" value="bZIP"/>
</dbReference>
<protein>
    <submittedName>
        <fullName evidence="1">Uncharacterized protein</fullName>
    </submittedName>
</protein>
<dbReference type="EMBL" id="JBBPBN010000521">
    <property type="protein sequence ID" value="KAK8485055.1"/>
    <property type="molecule type" value="Genomic_DNA"/>
</dbReference>